<evidence type="ECO:0000256" key="1">
    <source>
        <dbReference type="SAM" id="Phobius"/>
    </source>
</evidence>
<keyword evidence="1" id="KW-1133">Transmembrane helix</keyword>
<gene>
    <name evidence="2" type="ORF">XIS1_600076</name>
</gene>
<dbReference type="AlphaFoldDB" id="A0A1N6MZT2"/>
<name>A0A1N6MZT2_9GAMM</name>
<proteinExistence type="predicted"/>
<feature type="transmembrane region" description="Helical" evidence="1">
    <location>
        <begin position="24"/>
        <end position="45"/>
    </location>
</feature>
<evidence type="ECO:0000313" key="2">
    <source>
        <dbReference type="EMBL" id="SIP74310.1"/>
    </source>
</evidence>
<accession>A0A1N6MZT2</accession>
<keyword evidence="1" id="KW-0472">Membrane</keyword>
<protein>
    <submittedName>
        <fullName evidence="2">Uncharacterized protein</fullName>
    </submittedName>
</protein>
<organism evidence="2 3">
    <name type="scientific">Xenorhabdus innexi</name>
    <dbReference type="NCBI Taxonomy" id="290109"/>
    <lineage>
        <taxon>Bacteria</taxon>
        <taxon>Pseudomonadati</taxon>
        <taxon>Pseudomonadota</taxon>
        <taxon>Gammaproteobacteria</taxon>
        <taxon>Enterobacterales</taxon>
        <taxon>Morganellaceae</taxon>
        <taxon>Xenorhabdus</taxon>
    </lineage>
</organism>
<dbReference type="Proteomes" id="UP000196435">
    <property type="component" value="Unassembled WGS sequence"/>
</dbReference>
<reference evidence="3" key="1">
    <citation type="submission" date="2016-12" db="EMBL/GenBank/DDBJ databases">
        <authorList>
            <person name="Gaudriault S."/>
        </authorList>
    </citation>
    <scope>NUCLEOTIDE SEQUENCE [LARGE SCALE GENOMIC DNA]</scope>
    <source>
        <strain evidence="3">HGB1681 (deposited as PTA-6826 in the American Type Culture Collection)</strain>
    </source>
</reference>
<sequence length="46" mass="5209">MSSSTQQPERLVRMMVMMMAKLNTIHNMCALFGAIFVLVVFGTILF</sequence>
<dbReference type="EMBL" id="FTLG01000204">
    <property type="protein sequence ID" value="SIP74310.1"/>
    <property type="molecule type" value="Genomic_DNA"/>
</dbReference>
<keyword evidence="1" id="KW-0812">Transmembrane</keyword>
<evidence type="ECO:0000313" key="3">
    <source>
        <dbReference type="Proteomes" id="UP000196435"/>
    </source>
</evidence>